<dbReference type="Proteomes" id="UP000281975">
    <property type="component" value="Unassembled WGS sequence"/>
</dbReference>
<comment type="similarity">
    <text evidence="2">Belongs to the bacterial solute-binding protein 5 family.</text>
</comment>
<comment type="caution">
    <text evidence="7">The sequence shown here is derived from an EMBL/GenBank/DDBJ whole genome shotgun (WGS) entry which is preliminary data.</text>
</comment>
<dbReference type="RefSeq" id="WP_121172638.1">
    <property type="nucleotide sequence ID" value="NZ_RBIN01000004.1"/>
</dbReference>
<dbReference type="InterPro" id="IPR039424">
    <property type="entry name" value="SBP_5"/>
</dbReference>
<evidence type="ECO:0000256" key="5">
    <source>
        <dbReference type="SAM" id="SignalP"/>
    </source>
</evidence>
<sequence length="533" mass="60349">MHHPRLLSGAVALTLAVLLTPWQACAAEPSRTLNIGITGEPASLDPARASGGVWESDVFMDLYAGLIVEDAAGEHIPGIAKSWEVSDDGLTWTFHLRDDAQWSDGHPVTAEDFVFGWKHQLDPKSASKYAYMLYPVKNARAVNTGEKPLDALGVESLDDGHTFRVTLARPTPYFIKILTHYTSLPIPEHVVEKYGDQWTRMEHIVTDGAFKPTSWVSHDHISAVKNPRFHDAKNVALDRINYYPTEDANAGIQRFRAGELDILRNYTSDRYEWLKQHLPDATHMDTYLGSYYYVLNSREGRPTADPRVREALNLAIRRNVLSEQIMQDTFQPAYALVPPGVSHYTAQPMVLKDMTMEERMTRARQLMQDAGYGPDHPLRLTLRYNTSDEHKKIAIAVAAMWRPLGVQVEMTNAEVTVHYQALQEGDFDVARAGWIADYNDAENFLTLLHTGVGNNYGAWHNEQFDQLLDEANVTLDSDKREQLMEQAEGVAMNDHALIPLLYYVSRNLVNPQLEGWQDNIEDNHPSRWVKFSP</sequence>
<dbReference type="Gene3D" id="3.40.190.10">
    <property type="entry name" value="Periplasmic binding protein-like II"/>
    <property type="match status" value="1"/>
</dbReference>
<dbReference type="InterPro" id="IPR000914">
    <property type="entry name" value="SBP_5_dom"/>
</dbReference>
<evidence type="ECO:0000256" key="4">
    <source>
        <dbReference type="ARBA" id="ARBA00022729"/>
    </source>
</evidence>
<dbReference type="CDD" id="cd08504">
    <property type="entry name" value="PBP2_OppA"/>
    <property type="match status" value="1"/>
</dbReference>
<keyword evidence="3" id="KW-0813">Transport</keyword>
<dbReference type="GO" id="GO:0015833">
    <property type="term" value="P:peptide transport"/>
    <property type="evidence" value="ECO:0007669"/>
    <property type="project" value="TreeGrafter"/>
</dbReference>
<evidence type="ECO:0000313" key="7">
    <source>
        <dbReference type="EMBL" id="RKR04493.1"/>
    </source>
</evidence>
<reference evidence="7 8" key="1">
    <citation type="submission" date="2018-10" db="EMBL/GenBank/DDBJ databases">
        <title>Genomic Encyclopedia of Type Strains, Phase IV (KMG-IV): sequencing the most valuable type-strain genomes for metagenomic binning, comparative biology and taxonomic classification.</title>
        <authorList>
            <person name="Goeker M."/>
        </authorList>
    </citation>
    <scope>NUCLEOTIDE SEQUENCE [LARGE SCALE GENOMIC DNA]</scope>
    <source>
        <strain evidence="7 8">DSM 23229</strain>
    </source>
</reference>
<dbReference type="OrthoDB" id="9801912at2"/>
<evidence type="ECO:0000259" key="6">
    <source>
        <dbReference type="Pfam" id="PF00496"/>
    </source>
</evidence>
<dbReference type="GO" id="GO:0043190">
    <property type="term" value="C:ATP-binding cassette (ABC) transporter complex"/>
    <property type="evidence" value="ECO:0007669"/>
    <property type="project" value="InterPro"/>
</dbReference>
<feature type="domain" description="Solute-binding protein family 5" evidence="6">
    <location>
        <begin position="76"/>
        <end position="454"/>
    </location>
</feature>
<feature type="chain" id="PRO_5019242885" evidence="5">
    <location>
        <begin position="27"/>
        <end position="533"/>
    </location>
</feature>
<proteinExistence type="inferred from homology"/>
<name>A0A420WXS6_9GAMM</name>
<evidence type="ECO:0000256" key="1">
    <source>
        <dbReference type="ARBA" id="ARBA00004196"/>
    </source>
</evidence>
<dbReference type="PANTHER" id="PTHR30290">
    <property type="entry name" value="PERIPLASMIC BINDING COMPONENT OF ABC TRANSPORTER"/>
    <property type="match status" value="1"/>
</dbReference>
<feature type="signal peptide" evidence="5">
    <location>
        <begin position="1"/>
        <end position="26"/>
    </location>
</feature>
<evidence type="ECO:0000256" key="2">
    <source>
        <dbReference type="ARBA" id="ARBA00005695"/>
    </source>
</evidence>
<keyword evidence="8" id="KW-1185">Reference proteome</keyword>
<evidence type="ECO:0000256" key="3">
    <source>
        <dbReference type="ARBA" id="ARBA00022448"/>
    </source>
</evidence>
<accession>A0A420WXS6</accession>
<dbReference type="EMBL" id="RBIN01000004">
    <property type="protein sequence ID" value="RKR04493.1"/>
    <property type="molecule type" value="Genomic_DNA"/>
</dbReference>
<evidence type="ECO:0000313" key="8">
    <source>
        <dbReference type="Proteomes" id="UP000281975"/>
    </source>
</evidence>
<dbReference type="Gene3D" id="3.10.105.10">
    <property type="entry name" value="Dipeptide-binding Protein, Domain 3"/>
    <property type="match status" value="1"/>
</dbReference>
<dbReference type="SUPFAM" id="SSF53850">
    <property type="entry name" value="Periplasmic binding protein-like II"/>
    <property type="match status" value="1"/>
</dbReference>
<dbReference type="GO" id="GO:1904680">
    <property type="term" value="F:peptide transmembrane transporter activity"/>
    <property type="evidence" value="ECO:0007669"/>
    <property type="project" value="TreeGrafter"/>
</dbReference>
<keyword evidence="4 5" id="KW-0732">Signal</keyword>
<protein>
    <submittedName>
        <fullName evidence="7">Oligopeptide transport system substrate-binding protein</fullName>
    </submittedName>
</protein>
<dbReference type="InterPro" id="IPR030678">
    <property type="entry name" value="Peptide/Ni-bd"/>
</dbReference>
<dbReference type="Gene3D" id="3.90.76.10">
    <property type="entry name" value="Dipeptide-binding Protein, Domain 1"/>
    <property type="match status" value="1"/>
</dbReference>
<organism evidence="7 8">
    <name type="scientific">Kushneria sinocarnis</name>
    <dbReference type="NCBI Taxonomy" id="595502"/>
    <lineage>
        <taxon>Bacteria</taxon>
        <taxon>Pseudomonadati</taxon>
        <taxon>Pseudomonadota</taxon>
        <taxon>Gammaproteobacteria</taxon>
        <taxon>Oceanospirillales</taxon>
        <taxon>Halomonadaceae</taxon>
        <taxon>Kushneria</taxon>
    </lineage>
</organism>
<dbReference type="GO" id="GO:0030288">
    <property type="term" value="C:outer membrane-bounded periplasmic space"/>
    <property type="evidence" value="ECO:0007669"/>
    <property type="project" value="UniProtKB-ARBA"/>
</dbReference>
<dbReference type="AlphaFoldDB" id="A0A420WXS6"/>
<comment type="subcellular location">
    <subcellularLocation>
        <location evidence="1">Cell envelope</location>
    </subcellularLocation>
</comment>
<dbReference type="PIRSF" id="PIRSF002741">
    <property type="entry name" value="MppA"/>
    <property type="match status" value="1"/>
</dbReference>
<gene>
    <name evidence="7" type="ORF">C7446_1702</name>
</gene>
<dbReference type="PANTHER" id="PTHR30290:SF10">
    <property type="entry name" value="PERIPLASMIC OLIGOPEPTIDE-BINDING PROTEIN-RELATED"/>
    <property type="match status" value="1"/>
</dbReference>
<dbReference type="Pfam" id="PF00496">
    <property type="entry name" value="SBP_bac_5"/>
    <property type="match status" value="1"/>
</dbReference>
<dbReference type="FunFam" id="3.90.76.10:FF:000001">
    <property type="entry name" value="Oligopeptide ABC transporter substrate-binding protein"/>
    <property type="match status" value="1"/>
</dbReference>